<protein>
    <submittedName>
        <fullName evidence="2">Uncharacterized protein</fullName>
    </submittedName>
</protein>
<feature type="compositionally biased region" description="Basic residues" evidence="1">
    <location>
        <begin position="600"/>
        <end position="620"/>
    </location>
</feature>
<sequence>MPPRKHDAWRNGLARKVRAAIEDHPDVPVIYQMRVNARHDLLPGVKGCNIYIATTDRSPAGLTRLYLSGMGIRFAPNIEKDMKMDEHNLTPSGWFGLRPGQYLMLRDPKDNGVSKKDYLYTVNADLTSPEAVSAAARFEEASREMLGPEQERTAGAAEFDDGPAGGVRFERVEHPKPVKKGSRCYSSGVTYQVPNQVVTPAADIKFSRGRGSNALDNDVRHPLRANVQSAGIEVAVIAMEAMPLIAGPIAAQHELLNLPPVGSPRNKYYPTTQFNISPAATREAHTKEINSLGQFGTMHEDGRDEVGALTALCSASHIPGSSKYHPGVFGFPEVMVFILLAGIACLIFSGLHLHGGTSPFPLEGQLTEENWPYRYMQVHYPTEGFFHCDGYAGPRFRLSNAHGGGFDQLRPQHQLVTNDLPSVFNSGSASSFIREGPVLIDRRSMVQFIVNAIILFACFLMHQLPAEYQADVDSDRIASAFSFVEGEPPRRVFAAPWKYAPRSRYQDDAETPNPDAVDDPSVLWAHRVAANDKYELHRETMRSGVPSEHASSAAVNRRKKELKVLYGEDTDGEDADGEDTDGEDDNETDDASNPQLIKLRGSKNKPPGRGKSRNRGRGRSGAKGSANSRAKGKGKGKGRAAEHEVSNVNGRPASSKRNREEAGGTEQSKKRRIAQEDDRNVTNALRRANQLGSRNQKRRYTGGGAQAVVPVTTQFIDVAQQASVVARSTRSGLYAVSDPERIREEMGGPRKLRDRLLDSQFDEESVNASGQEPDNYLADHEGEGSDLETRTGAIMLGSHGALPIAQAHDIPLSCEASPSQLPPREQLVVASAQSDASREDSPLVEIKRKRRAVHFADSDDDSSHYDPPLVLRPPLPVGRLHAVPSSSPPVSTQAFCLHSDDEEEHVLFDEEALDPPELAVTYDDLKLSGIYNTQFFDGVTERGLSTCRDALLVYTDVVTNAATPMQP</sequence>
<reference evidence="2 3" key="1">
    <citation type="submission" date="2018-11" db="EMBL/GenBank/DDBJ databases">
        <title>Genome assembly of Steccherinum ochraceum LE-BIN_3174, the white-rot fungus of the Steccherinaceae family (The Residual Polyporoid clade, Polyporales, Basidiomycota).</title>
        <authorList>
            <person name="Fedorova T.V."/>
            <person name="Glazunova O.A."/>
            <person name="Landesman E.O."/>
            <person name="Moiseenko K.V."/>
            <person name="Psurtseva N.V."/>
            <person name="Savinova O.S."/>
            <person name="Shakhova N.V."/>
            <person name="Tyazhelova T.V."/>
            <person name="Vasina D.V."/>
        </authorList>
    </citation>
    <scope>NUCLEOTIDE SEQUENCE [LARGE SCALE GENOMIC DNA]</scope>
    <source>
        <strain evidence="2 3">LE-BIN_3174</strain>
    </source>
</reference>
<evidence type="ECO:0000313" key="3">
    <source>
        <dbReference type="Proteomes" id="UP000292702"/>
    </source>
</evidence>
<organism evidence="2 3">
    <name type="scientific">Steccherinum ochraceum</name>
    <dbReference type="NCBI Taxonomy" id="92696"/>
    <lineage>
        <taxon>Eukaryota</taxon>
        <taxon>Fungi</taxon>
        <taxon>Dikarya</taxon>
        <taxon>Basidiomycota</taxon>
        <taxon>Agaricomycotina</taxon>
        <taxon>Agaricomycetes</taxon>
        <taxon>Polyporales</taxon>
        <taxon>Steccherinaceae</taxon>
        <taxon>Steccherinum</taxon>
    </lineage>
</organism>
<proteinExistence type="predicted"/>
<evidence type="ECO:0000256" key="1">
    <source>
        <dbReference type="SAM" id="MobiDB-lite"/>
    </source>
</evidence>
<feature type="non-terminal residue" evidence="2">
    <location>
        <position position="967"/>
    </location>
</feature>
<keyword evidence="3" id="KW-1185">Reference proteome</keyword>
<feature type="region of interest" description="Disordered" evidence="1">
    <location>
        <begin position="565"/>
        <end position="701"/>
    </location>
</feature>
<comment type="caution">
    <text evidence="2">The sequence shown here is derived from an EMBL/GenBank/DDBJ whole genome shotgun (WGS) entry which is preliminary data.</text>
</comment>
<dbReference type="OrthoDB" id="2728951at2759"/>
<accession>A0A4R0R413</accession>
<dbReference type="Proteomes" id="UP000292702">
    <property type="component" value="Unassembled WGS sequence"/>
</dbReference>
<dbReference type="AlphaFoldDB" id="A0A4R0R413"/>
<feature type="region of interest" description="Disordered" evidence="1">
    <location>
        <begin position="762"/>
        <end position="784"/>
    </location>
</feature>
<feature type="compositionally biased region" description="Acidic residues" evidence="1">
    <location>
        <begin position="568"/>
        <end position="590"/>
    </location>
</feature>
<evidence type="ECO:0000313" key="2">
    <source>
        <dbReference type="EMBL" id="TCD60896.1"/>
    </source>
</evidence>
<gene>
    <name evidence="2" type="ORF">EIP91_009322</name>
</gene>
<name>A0A4R0R413_9APHY</name>
<dbReference type="EMBL" id="RWJN01000529">
    <property type="protein sequence ID" value="TCD60896.1"/>
    <property type="molecule type" value="Genomic_DNA"/>
</dbReference>